<feature type="region of interest" description="Disordered" evidence="1">
    <location>
        <begin position="1"/>
        <end position="21"/>
    </location>
</feature>
<dbReference type="InterPro" id="IPR008160">
    <property type="entry name" value="Collagen"/>
</dbReference>
<proteinExistence type="predicted"/>
<keyword evidence="3" id="KW-1185">Reference proteome</keyword>
<evidence type="ECO:0000313" key="3">
    <source>
        <dbReference type="Proteomes" id="UP000242188"/>
    </source>
</evidence>
<dbReference type="GO" id="GO:0005581">
    <property type="term" value="C:collagen trimer"/>
    <property type="evidence" value="ECO:0007669"/>
    <property type="project" value="UniProtKB-KW"/>
</dbReference>
<feature type="compositionally biased region" description="Basic residues" evidence="1">
    <location>
        <begin position="79"/>
        <end position="101"/>
    </location>
</feature>
<dbReference type="Pfam" id="PF01391">
    <property type="entry name" value="Collagen"/>
    <property type="match status" value="1"/>
</dbReference>
<protein>
    <submittedName>
        <fullName evidence="2">Collagen alpha-3(VI) chain</fullName>
    </submittedName>
</protein>
<evidence type="ECO:0000256" key="1">
    <source>
        <dbReference type="SAM" id="MobiDB-lite"/>
    </source>
</evidence>
<comment type="caution">
    <text evidence="2">The sequence shown here is derived from an EMBL/GenBank/DDBJ whole genome shotgun (WGS) entry which is preliminary data.</text>
</comment>
<gene>
    <name evidence="2" type="ORF">KP79_PYT19968</name>
</gene>
<evidence type="ECO:0000313" key="2">
    <source>
        <dbReference type="EMBL" id="OWF40530.1"/>
    </source>
</evidence>
<dbReference type="OrthoDB" id="10424101at2759"/>
<keyword evidence="2" id="KW-0176">Collagen</keyword>
<accession>A0A210PVL2</accession>
<dbReference type="EMBL" id="NEDP02005460">
    <property type="protein sequence ID" value="OWF40530.1"/>
    <property type="molecule type" value="Genomic_DNA"/>
</dbReference>
<dbReference type="AlphaFoldDB" id="A0A210PVL2"/>
<name>A0A210PVL2_MIZYE</name>
<dbReference type="Proteomes" id="UP000242188">
    <property type="component" value="Unassembled WGS sequence"/>
</dbReference>
<feature type="region of interest" description="Disordered" evidence="1">
    <location>
        <begin position="59"/>
        <end position="110"/>
    </location>
</feature>
<organism evidence="2 3">
    <name type="scientific">Mizuhopecten yessoensis</name>
    <name type="common">Japanese scallop</name>
    <name type="synonym">Patinopecten yessoensis</name>
    <dbReference type="NCBI Taxonomy" id="6573"/>
    <lineage>
        <taxon>Eukaryota</taxon>
        <taxon>Metazoa</taxon>
        <taxon>Spiralia</taxon>
        <taxon>Lophotrochozoa</taxon>
        <taxon>Mollusca</taxon>
        <taxon>Bivalvia</taxon>
        <taxon>Autobranchia</taxon>
        <taxon>Pteriomorphia</taxon>
        <taxon>Pectinida</taxon>
        <taxon>Pectinoidea</taxon>
        <taxon>Pectinidae</taxon>
        <taxon>Mizuhopecten</taxon>
    </lineage>
</organism>
<reference evidence="2 3" key="1">
    <citation type="journal article" date="2017" name="Nat. Ecol. Evol.">
        <title>Scallop genome provides insights into evolution of bilaterian karyotype and development.</title>
        <authorList>
            <person name="Wang S."/>
            <person name="Zhang J."/>
            <person name="Jiao W."/>
            <person name="Li J."/>
            <person name="Xun X."/>
            <person name="Sun Y."/>
            <person name="Guo X."/>
            <person name="Huan P."/>
            <person name="Dong B."/>
            <person name="Zhang L."/>
            <person name="Hu X."/>
            <person name="Sun X."/>
            <person name="Wang J."/>
            <person name="Zhao C."/>
            <person name="Wang Y."/>
            <person name="Wang D."/>
            <person name="Huang X."/>
            <person name="Wang R."/>
            <person name="Lv J."/>
            <person name="Li Y."/>
            <person name="Zhang Z."/>
            <person name="Liu B."/>
            <person name="Lu W."/>
            <person name="Hui Y."/>
            <person name="Liang J."/>
            <person name="Zhou Z."/>
            <person name="Hou R."/>
            <person name="Li X."/>
            <person name="Liu Y."/>
            <person name="Li H."/>
            <person name="Ning X."/>
            <person name="Lin Y."/>
            <person name="Zhao L."/>
            <person name="Xing Q."/>
            <person name="Dou J."/>
            <person name="Li Y."/>
            <person name="Mao J."/>
            <person name="Guo H."/>
            <person name="Dou H."/>
            <person name="Li T."/>
            <person name="Mu C."/>
            <person name="Jiang W."/>
            <person name="Fu Q."/>
            <person name="Fu X."/>
            <person name="Miao Y."/>
            <person name="Liu J."/>
            <person name="Yu Q."/>
            <person name="Li R."/>
            <person name="Liao H."/>
            <person name="Li X."/>
            <person name="Kong Y."/>
            <person name="Jiang Z."/>
            <person name="Chourrout D."/>
            <person name="Li R."/>
            <person name="Bao Z."/>
        </authorList>
    </citation>
    <scope>NUCLEOTIDE SEQUENCE [LARGE SCALE GENOMIC DNA]</scope>
    <source>
        <strain evidence="2 3">PY_sf001</strain>
    </source>
</reference>
<sequence length="342" mass="38660">MKTNGEPRQLEGYRNIGKGSACNTTLDLRTQLLNRHVHSHTYNNGHKGETSVTGLASYREKRKTGERNKQSCSCQKGAKGSRGRNGKKGKRGKNGKRGKKGPKGDKGETAVIGDINLPIGIPSGNGGLQPINGHRHVHFISDYDKDVPWDEFKGRGCRSLFDGEVCRNRRFSTTEVPNIFRFLKDREPHSDVTSLPVSQSDDGIYHIHQTGTYLVYLHVEEILAYKWAPHRSKYGVGDLESCRRSWHTTTERRVLEPSTVARLRRKLCMASGLQGLWMIHSSDDPYCSKGTPRGLYIDQEVYPSDRTWSSRDYHTKYEVTDSLSIKGTAARLQHYERETPVC</sequence>